<dbReference type="Pfam" id="PF03703">
    <property type="entry name" value="bPH_2"/>
    <property type="match status" value="2"/>
</dbReference>
<keyword evidence="2" id="KW-0812">Transmembrane</keyword>
<dbReference type="PIRSF" id="PIRSF026631">
    <property type="entry name" value="UCP026631"/>
    <property type="match status" value="1"/>
</dbReference>
<reference evidence="4 5" key="1">
    <citation type="submission" date="2017-04" db="EMBL/GenBank/DDBJ databases">
        <authorList>
            <person name="Afonso C.L."/>
            <person name="Miller P.J."/>
            <person name="Scott M.A."/>
            <person name="Spackman E."/>
            <person name="Goraichik I."/>
            <person name="Dimitrov K.M."/>
            <person name="Suarez D.L."/>
            <person name="Swayne D.E."/>
        </authorList>
    </citation>
    <scope>NUCLEOTIDE SEQUENCE [LARGE SCALE GENOMIC DNA]</scope>
    <source>
        <strain evidence="4 5">N3/975</strain>
    </source>
</reference>
<feature type="transmembrane region" description="Helical" evidence="2">
    <location>
        <begin position="310"/>
        <end position="336"/>
    </location>
</feature>
<organism evidence="4 5">
    <name type="scientific">Paenibacillus uliginis N3/975</name>
    <dbReference type="NCBI Taxonomy" id="1313296"/>
    <lineage>
        <taxon>Bacteria</taxon>
        <taxon>Bacillati</taxon>
        <taxon>Bacillota</taxon>
        <taxon>Bacilli</taxon>
        <taxon>Bacillales</taxon>
        <taxon>Paenibacillaceae</taxon>
        <taxon>Paenibacillus</taxon>
    </lineage>
</organism>
<evidence type="ECO:0000256" key="2">
    <source>
        <dbReference type="SAM" id="Phobius"/>
    </source>
</evidence>
<evidence type="ECO:0000259" key="3">
    <source>
        <dbReference type="Pfam" id="PF03703"/>
    </source>
</evidence>
<keyword evidence="5" id="KW-1185">Reference proteome</keyword>
<dbReference type="STRING" id="1313296.SAMN05661091_4794"/>
<feature type="domain" description="YdbS-like PH" evidence="3">
    <location>
        <begin position="69"/>
        <end position="148"/>
    </location>
</feature>
<feature type="transmembrane region" description="Helical" evidence="2">
    <location>
        <begin position="267"/>
        <end position="290"/>
    </location>
</feature>
<dbReference type="AlphaFoldDB" id="A0A1X7HNI5"/>
<feature type="region of interest" description="Disordered" evidence="1">
    <location>
        <begin position="152"/>
        <end position="250"/>
    </location>
</feature>
<dbReference type="PANTHER" id="PTHR34473">
    <property type="entry name" value="UPF0699 TRANSMEMBRANE PROTEIN YDBS"/>
    <property type="match status" value="1"/>
</dbReference>
<name>A0A1X7HNI5_9BACL</name>
<keyword evidence="2" id="KW-0472">Membrane</keyword>
<gene>
    <name evidence="4" type="ORF">SAMN05661091_4794</name>
</gene>
<feature type="transmembrane region" description="Helical" evidence="2">
    <location>
        <begin position="439"/>
        <end position="458"/>
    </location>
</feature>
<accession>A0A1X7HNI5</accession>
<dbReference type="Proteomes" id="UP000192940">
    <property type="component" value="Chromosome I"/>
</dbReference>
<dbReference type="InterPro" id="IPR005182">
    <property type="entry name" value="YdbS-like_PH"/>
</dbReference>
<evidence type="ECO:0000313" key="5">
    <source>
        <dbReference type="Proteomes" id="UP000192940"/>
    </source>
</evidence>
<dbReference type="EMBL" id="LT840184">
    <property type="protein sequence ID" value="SMF89825.1"/>
    <property type="molecule type" value="Genomic_DNA"/>
</dbReference>
<evidence type="ECO:0000256" key="1">
    <source>
        <dbReference type="SAM" id="MobiDB-lite"/>
    </source>
</evidence>
<feature type="domain" description="YdbS-like PH" evidence="3">
    <location>
        <begin position="339"/>
        <end position="419"/>
    </location>
</feature>
<feature type="compositionally biased region" description="Basic and acidic residues" evidence="1">
    <location>
        <begin position="211"/>
        <end position="221"/>
    </location>
</feature>
<dbReference type="PANTHER" id="PTHR34473:SF2">
    <property type="entry name" value="UPF0699 TRANSMEMBRANE PROTEIN YDBT"/>
    <property type="match status" value="1"/>
</dbReference>
<protein>
    <submittedName>
        <fullName evidence="4">Putative membrane protein</fullName>
    </submittedName>
</protein>
<feature type="transmembrane region" description="Helical" evidence="2">
    <location>
        <begin position="464"/>
        <end position="481"/>
    </location>
</feature>
<feature type="transmembrane region" description="Helical" evidence="2">
    <location>
        <begin position="12"/>
        <end position="34"/>
    </location>
</feature>
<proteinExistence type="predicted"/>
<feature type="transmembrane region" description="Helical" evidence="2">
    <location>
        <begin position="46"/>
        <end position="67"/>
    </location>
</feature>
<sequence length="580" mass="64285">MNEPVEKRLHKLYILFPLAGSIKSFIPLIILFGIKMINGGSLKSTLGYWIAAGITAVVLLLIIYGWLQWRRLVYVLEDNKIVIRRGVFFREELSIYTGRIHSMNMEQPLLQRILGLTQVKIDTPGKTDDGGKLPAISGAEAERLQRWLRERTAAGSAQDRTEESHAEGNANVLPDPATWQNNDVIGTAANDGASDSNSTAALITGNEENPESTRREYEISRDASPTNTAGKAEEVNTAGSSNSAMIPESSGVPEERTVLLQLSAGRLLLAALTSLNLSLALAFAAGVFSLADDVLPKNLYTKLYQEAGHFLPGGWVALIALALVLAWLLSAVLYTIKYAGFTVERVGKQIAVTCGLLERKQMFFSPQRVQAVSVKEGLLRQPFGYAEVKLHVLTSESDKNLMLHPLIPMKDIAALLERIVPQYTADTVDTIPPRRALWLYLRLEVLLTTAVCTGLIWYFKTPGLWSLLLFPVSILWAILTHKDAGIALRGKQLTIRSRLITRTTQYIRRPQVISLKVSGTRRQRRNNLRSFEVSLISSQYDGKTYSLEQSAVEAVWEWFRQPKGSSSAVKKDQSEGTPIS</sequence>
<keyword evidence="2" id="KW-1133">Transmembrane helix</keyword>
<dbReference type="InterPro" id="IPR014529">
    <property type="entry name" value="UCP026631"/>
</dbReference>
<evidence type="ECO:0000313" key="4">
    <source>
        <dbReference type="EMBL" id="SMF89825.1"/>
    </source>
</evidence>